<evidence type="ECO:0000256" key="2">
    <source>
        <dbReference type="ARBA" id="ARBA00009638"/>
    </source>
</evidence>
<sequence>MPPPFTVPGLLHGTWLPSRLGFTHGPGHLSRAPQKPRAPTLQRQHFGRVHDAARTAAWPAFAGTFPLAFLAAGAAMRAKCHGRCPKALLGALGRRARAPPGATRVSVKGKFYGRSKGALKKWGGGGFIAKQDGTALREESLLRRSMRDGPLKWTPKRELWPGYVTDDQEGFGMLRPGNEVDVLLEKSRHPEVRSNQEWMEGVVIAVDEDTNRVAVCLSSDDGTVDVPYGLGFLSRAEDARELCSASELERISRHRVRGEAHALFKYAGGLSTAARSQAVLTLSRMGEVQLAHRLISEHNSVVSSIAMRELAHAHALGGDITAALYHLDDLWPPAAAQLLVEVLALALTMRIQSERMRLGVDFLRGVESNPAVSEVVEAICEALPQLGTYAAAVRGQPPLISREGLTEAFNELLQSCGRAHAVPVAFRVLEWMEALAVPKNAFTYEAIGLNVVKRVGLLRKVWDLPNAPEETVPEIVFAGRSNVGKSSLVNMLLGRTALAPTSSRPGKTKTMDFFDVNAGHPALPRFRLVDVPGLGFARASKDMRQRWVSLIGGYFVQRKSLKVVFHLLDAGLCEIMPADRDLWKLLAQAKRTDYELCIALTKADNSLPSQMERFAKVVREALRVQGSDLALNATIFACSARSKLGKDTLWRKIWSAVGVGDSSIVQGPAYRPRRIEEYADEHERLELDHREQSAPEATRPRILEVLA</sequence>
<evidence type="ECO:0000256" key="3">
    <source>
        <dbReference type="ARBA" id="ARBA00022618"/>
    </source>
</evidence>
<dbReference type="GO" id="GO:0005525">
    <property type="term" value="F:GTP binding"/>
    <property type="evidence" value="ECO:0007669"/>
    <property type="project" value="UniProtKB-KW"/>
</dbReference>
<keyword evidence="3" id="KW-0132">Cell division</keyword>
<dbReference type="HAMAP" id="MF_00321">
    <property type="entry name" value="GTPase_EngB"/>
    <property type="match status" value="1"/>
</dbReference>
<dbReference type="Gene3D" id="3.40.50.300">
    <property type="entry name" value="P-loop containing nucleotide triphosphate hydrolases"/>
    <property type="match status" value="1"/>
</dbReference>
<keyword evidence="8" id="KW-0717">Septation</keyword>
<organism evidence="11">
    <name type="scientific">Pyrodinium bahamense</name>
    <dbReference type="NCBI Taxonomy" id="73915"/>
    <lineage>
        <taxon>Eukaryota</taxon>
        <taxon>Sar</taxon>
        <taxon>Alveolata</taxon>
        <taxon>Dinophyceae</taxon>
        <taxon>Gonyaulacales</taxon>
        <taxon>Pyrocystaceae</taxon>
        <taxon>Pyrodinium</taxon>
    </lineage>
</organism>
<comment type="cofactor">
    <cofactor evidence="1">
        <name>Mg(2+)</name>
        <dbReference type="ChEBI" id="CHEBI:18420"/>
    </cofactor>
</comment>
<accession>A0A7S0AUD9</accession>
<keyword evidence="6" id="KW-0460">Magnesium</keyword>
<evidence type="ECO:0000256" key="8">
    <source>
        <dbReference type="ARBA" id="ARBA00023210"/>
    </source>
</evidence>
<name>A0A7S0AUD9_9DINO</name>
<comment type="similarity">
    <text evidence="2">Belongs to the TRAFAC class TrmE-Era-EngA-EngB-Septin-like GTPase superfamily. EngB GTPase family.</text>
</comment>
<dbReference type="AlphaFoldDB" id="A0A7S0AUD9"/>
<dbReference type="Pfam" id="PF01926">
    <property type="entry name" value="MMR_HSR1"/>
    <property type="match status" value="1"/>
</dbReference>
<dbReference type="InterPro" id="IPR006073">
    <property type="entry name" value="GTP-bd"/>
</dbReference>
<evidence type="ECO:0000256" key="1">
    <source>
        <dbReference type="ARBA" id="ARBA00001946"/>
    </source>
</evidence>
<dbReference type="GO" id="GO:0051301">
    <property type="term" value="P:cell division"/>
    <property type="evidence" value="ECO:0007669"/>
    <property type="project" value="UniProtKB-KW"/>
</dbReference>
<dbReference type="NCBIfam" id="TIGR03598">
    <property type="entry name" value="GTPase_YsxC"/>
    <property type="match status" value="1"/>
</dbReference>
<keyword evidence="9" id="KW-0131">Cell cycle</keyword>
<evidence type="ECO:0000256" key="6">
    <source>
        <dbReference type="ARBA" id="ARBA00022842"/>
    </source>
</evidence>
<gene>
    <name evidence="11" type="ORF">PBAH0796_LOCUS20973</name>
</gene>
<dbReference type="GO" id="GO:0046872">
    <property type="term" value="F:metal ion binding"/>
    <property type="evidence" value="ECO:0007669"/>
    <property type="project" value="UniProtKB-KW"/>
</dbReference>
<dbReference type="PANTHER" id="PTHR11649">
    <property type="entry name" value="MSS1/TRME-RELATED GTP-BINDING PROTEIN"/>
    <property type="match status" value="1"/>
</dbReference>
<evidence type="ECO:0000256" key="9">
    <source>
        <dbReference type="ARBA" id="ARBA00023306"/>
    </source>
</evidence>
<dbReference type="InterPro" id="IPR019987">
    <property type="entry name" value="GTP-bd_ribosome_bio_YsxC"/>
</dbReference>
<keyword evidence="4" id="KW-0479">Metal-binding</keyword>
<evidence type="ECO:0000259" key="10">
    <source>
        <dbReference type="PROSITE" id="PS51706"/>
    </source>
</evidence>
<evidence type="ECO:0000256" key="4">
    <source>
        <dbReference type="ARBA" id="ARBA00022723"/>
    </source>
</evidence>
<keyword evidence="7" id="KW-0342">GTP-binding</keyword>
<dbReference type="PROSITE" id="PS51706">
    <property type="entry name" value="G_ENGB"/>
    <property type="match status" value="1"/>
</dbReference>
<dbReference type="InterPro" id="IPR030393">
    <property type="entry name" value="G_ENGB_dom"/>
</dbReference>
<dbReference type="CDD" id="cd01876">
    <property type="entry name" value="YihA_EngB"/>
    <property type="match status" value="1"/>
</dbReference>
<reference evidence="11" key="1">
    <citation type="submission" date="2021-01" db="EMBL/GenBank/DDBJ databases">
        <authorList>
            <person name="Corre E."/>
            <person name="Pelletier E."/>
            <person name="Niang G."/>
            <person name="Scheremetjew M."/>
            <person name="Finn R."/>
            <person name="Kale V."/>
            <person name="Holt S."/>
            <person name="Cochrane G."/>
            <person name="Meng A."/>
            <person name="Brown T."/>
            <person name="Cohen L."/>
        </authorList>
    </citation>
    <scope>NUCLEOTIDE SEQUENCE</scope>
    <source>
        <strain evidence="11">Pbaha01</strain>
    </source>
</reference>
<evidence type="ECO:0000256" key="5">
    <source>
        <dbReference type="ARBA" id="ARBA00022741"/>
    </source>
</evidence>
<dbReference type="InterPro" id="IPR027417">
    <property type="entry name" value="P-loop_NTPase"/>
</dbReference>
<protein>
    <recommendedName>
        <fullName evidence="10">EngB-type G domain-containing protein</fullName>
    </recommendedName>
</protein>
<dbReference type="EMBL" id="HBEG01034319">
    <property type="protein sequence ID" value="CAD8372643.1"/>
    <property type="molecule type" value="Transcribed_RNA"/>
</dbReference>
<proteinExistence type="inferred from homology"/>
<feature type="domain" description="EngB-type G" evidence="10">
    <location>
        <begin position="471"/>
        <end position="659"/>
    </location>
</feature>
<evidence type="ECO:0000313" key="11">
    <source>
        <dbReference type="EMBL" id="CAD8372643.1"/>
    </source>
</evidence>
<dbReference type="PANTHER" id="PTHR11649:SF13">
    <property type="entry name" value="ENGB-TYPE G DOMAIN-CONTAINING PROTEIN"/>
    <property type="match status" value="1"/>
</dbReference>
<keyword evidence="5" id="KW-0547">Nucleotide-binding</keyword>
<evidence type="ECO:0000256" key="7">
    <source>
        <dbReference type="ARBA" id="ARBA00023134"/>
    </source>
</evidence>
<dbReference type="SUPFAM" id="SSF52540">
    <property type="entry name" value="P-loop containing nucleoside triphosphate hydrolases"/>
    <property type="match status" value="1"/>
</dbReference>